<keyword evidence="2" id="KW-1185">Reference proteome</keyword>
<accession>A0AA49GAX1</accession>
<proteinExistence type="predicted"/>
<dbReference type="EMBL" id="CP129971">
    <property type="protein sequence ID" value="WKK77155.2"/>
    <property type="molecule type" value="Genomic_DNA"/>
</dbReference>
<dbReference type="RefSeq" id="WP_308349845.1">
    <property type="nucleotide sequence ID" value="NZ_CP129971.1"/>
</dbReference>
<evidence type="ECO:0000313" key="2">
    <source>
        <dbReference type="Proteomes" id="UP001230496"/>
    </source>
</evidence>
<evidence type="ECO:0000313" key="1">
    <source>
        <dbReference type="EMBL" id="WKK77155.2"/>
    </source>
</evidence>
<dbReference type="KEGG" id="msaa:QYS49_08080"/>
<sequence length="180" mass="21762">MKKFILLFFLSCMACSVNTSKKVELEKLRFSYTDDAYIFFRNMRQSQYDLEVMEEGGWRIYRHEDRQEDTTDFYFNVTLVVNWRVNRVYPIIEMTERYKKEGLTVKWKALESENSGEIKLEGNRRRDEMLFVTKLYNKMTEEVEFFISIGNKKTPLFPNTDAKEAFRISLYDFYRMTALL</sequence>
<gene>
    <name evidence="1" type="ORF">QYS49_08080</name>
</gene>
<protein>
    <submittedName>
        <fullName evidence="1">Uncharacterized protein</fullName>
    </submittedName>
</protein>
<name>A0AA49GAX1_9BACT</name>
<dbReference type="AlphaFoldDB" id="A0AA49GAX1"/>
<organism evidence="1 2">
    <name type="scientific">Marivirga salinarum</name>
    <dbReference type="NCBI Taxonomy" id="3059078"/>
    <lineage>
        <taxon>Bacteria</taxon>
        <taxon>Pseudomonadati</taxon>
        <taxon>Bacteroidota</taxon>
        <taxon>Cytophagia</taxon>
        <taxon>Cytophagales</taxon>
        <taxon>Marivirgaceae</taxon>
        <taxon>Marivirga</taxon>
    </lineage>
</organism>
<dbReference type="Proteomes" id="UP001230496">
    <property type="component" value="Chromosome"/>
</dbReference>
<reference evidence="1 2" key="1">
    <citation type="submission" date="2023-08" db="EMBL/GenBank/DDBJ databases">
        <title>Comparative genomics and taxonomic characterization of three novel marine species of genus Marivirga.</title>
        <authorList>
            <person name="Muhammad N."/>
            <person name="Kim S.-G."/>
        </authorList>
    </citation>
    <scope>NUCLEOTIDE SEQUENCE [LARGE SCALE GENOMIC DNA]</scope>
    <source>
        <strain evidence="1 2">BDSF4-3</strain>
    </source>
</reference>